<organism evidence="2 3">
    <name type="scientific">Funiculus sociatus GB2-A5</name>
    <dbReference type="NCBI Taxonomy" id="2933946"/>
    <lineage>
        <taxon>Bacteria</taxon>
        <taxon>Bacillati</taxon>
        <taxon>Cyanobacteriota</taxon>
        <taxon>Cyanophyceae</taxon>
        <taxon>Coleofasciculales</taxon>
        <taxon>Coleofasciculaceae</taxon>
        <taxon>Funiculus</taxon>
    </lineage>
</organism>
<name>A0ABV0JLJ1_9CYAN</name>
<keyword evidence="1" id="KW-0175">Coiled coil</keyword>
<feature type="coiled-coil region" evidence="1">
    <location>
        <begin position="67"/>
        <end position="104"/>
    </location>
</feature>
<reference evidence="2 3" key="1">
    <citation type="submission" date="2022-04" db="EMBL/GenBank/DDBJ databases">
        <title>Positive selection, recombination, and allopatry shape intraspecific diversity of widespread and dominant cyanobacteria.</title>
        <authorList>
            <person name="Wei J."/>
            <person name="Shu W."/>
            <person name="Hu C."/>
        </authorList>
    </citation>
    <scope>NUCLEOTIDE SEQUENCE [LARGE SCALE GENOMIC DNA]</scope>
    <source>
        <strain evidence="2 3">GB2-A5</strain>
    </source>
</reference>
<dbReference type="RefSeq" id="WP_190420984.1">
    <property type="nucleotide sequence ID" value="NZ_JAMPKK010000012.1"/>
</dbReference>
<dbReference type="Proteomes" id="UP001442494">
    <property type="component" value="Unassembled WGS sequence"/>
</dbReference>
<evidence type="ECO:0000256" key="1">
    <source>
        <dbReference type="SAM" id="Coils"/>
    </source>
</evidence>
<protein>
    <submittedName>
        <fullName evidence="2">Uncharacterized protein</fullName>
    </submittedName>
</protein>
<comment type="caution">
    <text evidence="2">The sequence shown here is derived from an EMBL/GenBank/DDBJ whole genome shotgun (WGS) entry which is preliminary data.</text>
</comment>
<proteinExistence type="predicted"/>
<accession>A0ABV0JLJ1</accession>
<evidence type="ECO:0000313" key="2">
    <source>
        <dbReference type="EMBL" id="MEP0864308.1"/>
    </source>
</evidence>
<gene>
    <name evidence="2" type="ORF">NDI37_07480</name>
</gene>
<dbReference type="EMBL" id="JAMPKK010000012">
    <property type="protein sequence ID" value="MEP0864308.1"/>
    <property type="molecule type" value="Genomic_DNA"/>
</dbReference>
<evidence type="ECO:0000313" key="3">
    <source>
        <dbReference type="Proteomes" id="UP001442494"/>
    </source>
</evidence>
<sequence length="175" mass="19863">MRKGQANLKVVPLLSGKSKRHPAQLDSQQKCVSLQTITTTKALPQSTANSSRFIPSLPVKSYKELLQQRLNDRLKSLEAQAQRINQLSSELDAAILELQDISTQINAELRAINKKAEICEYKTRAVPYMKQKQDGSLVLTTRPIDLYKAEREAAFVAQKLRRRTRRKRSDALGEF</sequence>
<keyword evidence="3" id="KW-1185">Reference proteome</keyword>